<feature type="compositionally biased region" description="Low complexity" evidence="1">
    <location>
        <begin position="310"/>
        <end position="322"/>
    </location>
</feature>
<name>A0ABM3PAD3_ACIJB</name>
<dbReference type="GeneID" id="128313531"/>
<reference evidence="3" key="1">
    <citation type="submission" date="2025-08" db="UniProtKB">
        <authorList>
            <consortium name="RefSeq"/>
        </authorList>
    </citation>
    <scope>IDENTIFICATION</scope>
    <source>
        <tissue evidence="3">Blood</tissue>
    </source>
</reference>
<organism evidence="2 3">
    <name type="scientific">Acinonyx jubatus</name>
    <name type="common">Cheetah</name>
    <dbReference type="NCBI Taxonomy" id="32536"/>
    <lineage>
        <taxon>Eukaryota</taxon>
        <taxon>Metazoa</taxon>
        <taxon>Chordata</taxon>
        <taxon>Craniata</taxon>
        <taxon>Vertebrata</taxon>
        <taxon>Euteleostomi</taxon>
        <taxon>Mammalia</taxon>
        <taxon>Eutheria</taxon>
        <taxon>Laurasiatheria</taxon>
        <taxon>Carnivora</taxon>
        <taxon>Feliformia</taxon>
        <taxon>Felidae</taxon>
        <taxon>Felinae</taxon>
        <taxon>Acinonyx</taxon>
    </lineage>
</organism>
<protein>
    <submittedName>
        <fullName evidence="3">Collagen alpha-1(I) chain-like</fullName>
    </submittedName>
</protein>
<dbReference type="Proteomes" id="UP001652583">
    <property type="component" value="Chromosome E1"/>
</dbReference>
<feature type="compositionally biased region" description="Pro residues" evidence="1">
    <location>
        <begin position="255"/>
        <end position="281"/>
    </location>
</feature>
<feature type="compositionally biased region" description="Pro residues" evidence="1">
    <location>
        <begin position="171"/>
        <end position="191"/>
    </location>
</feature>
<accession>A0ABM3PAD3</accession>
<feature type="compositionally biased region" description="Basic and acidic residues" evidence="1">
    <location>
        <begin position="325"/>
        <end position="341"/>
    </location>
</feature>
<proteinExistence type="predicted"/>
<keyword evidence="2" id="KW-1185">Reference proteome</keyword>
<evidence type="ECO:0000313" key="2">
    <source>
        <dbReference type="Proteomes" id="UP001652583"/>
    </source>
</evidence>
<sequence>MTSAGRPAQPPAGSGSLGTRGAQHFQAAGRCSRSPAAPPAEIPSPLERSDPAGPGRNDAGDVPGARPGPQLLFQPTIHSPPSSVPRGGGLGKRGLHCFASCLAAAPLRGARCRPGSERVKAAGRDKGFGGGARLPRCLPRSLARSVGRSVGLGGRGGRGLAPRSPLSRRLQPPPRSPGPPGLPSALNPPKPRATLPCLRALPSWHKGPELPSPPLLVGPHSRAPSSAARPGTGAGSPGRRFQGTVGEEEPAGPAARPPSRPEPAPPPHPARAAPERPPPPPRAHRPPEPARQAAEAETRHPAAPARSGLERSAAQRSAAPRGRASRAERELPAGGSRDKRPAFLAAPGRASRTGHAGTGRCSGSLLPASERPGAPVCAGRRRPLGMPRAGTVPACIEQVPSKACTGLRALAVSERVLPRAVLCGGRIRVLLVTSSQGGSAGADIGRCSMVPDGLGRSRHCPHVQGGTRRM</sequence>
<gene>
    <name evidence="3" type="primary">LOC128313531</name>
</gene>
<feature type="compositionally biased region" description="Low complexity" evidence="1">
    <location>
        <begin position="160"/>
        <end position="170"/>
    </location>
</feature>
<evidence type="ECO:0000256" key="1">
    <source>
        <dbReference type="SAM" id="MobiDB-lite"/>
    </source>
</evidence>
<feature type="compositionally biased region" description="Gly residues" evidence="1">
    <location>
        <begin position="150"/>
        <end position="159"/>
    </location>
</feature>
<feature type="region of interest" description="Disordered" evidence="1">
    <location>
        <begin position="1"/>
        <end position="90"/>
    </location>
</feature>
<evidence type="ECO:0000313" key="3">
    <source>
        <dbReference type="RefSeq" id="XP_053068638.1"/>
    </source>
</evidence>
<dbReference type="RefSeq" id="XP_053068638.1">
    <property type="nucleotide sequence ID" value="XM_053212663.1"/>
</dbReference>
<feature type="region of interest" description="Disordered" evidence="1">
    <location>
        <begin position="147"/>
        <end position="374"/>
    </location>
</feature>